<dbReference type="OrthoDB" id="6516904at2759"/>
<evidence type="ECO:0000256" key="1">
    <source>
        <dbReference type="SAM" id="MobiDB-lite"/>
    </source>
</evidence>
<feature type="region of interest" description="Disordered" evidence="1">
    <location>
        <begin position="1"/>
        <end position="26"/>
    </location>
</feature>
<proteinExistence type="predicted"/>
<name>A0A9J6FZF5_HAELO</name>
<feature type="compositionally biased region" description="Low complexity" evidence="1">
    <location>
        <begin position="102"/>
        <end position="121"/>
    </location>
</feature>
<protein>
    <submittedName>
        <fullName evidence="2">Uncharacterized protein</fullName>
    </submittedName>
</protein>
<keyword evidence="3" id="KW-1185">Reference proteome</keyword>
<feature type="region of interest" description="Disordered" evidence="1">
    <location>
        <begin position="149"/>
        <end position="205"/>
    </location>
</feature>
<reference evidence="2 3" key="1">
    <citation type="journal article" date="2020" name="Cell">
        <title>Large-Scale Comparative Analyses of Tick Genomes Elucidate Their Genetic Diversity and Vector Capacities.</title>
        <authorList>
            <consortium name="Tick Genome and Microbiome Consortium (TIGMIC)"/>
            <person name="Jia N."/>
            <person name="Wang J."/>
            <person name="Shi W."/>
            <person name="Du L."/>
            <person name="Sun Y."/>
            <person name="Zhan W."/>
            <person name="Jiang J.F."/>
            <person name="Wang Q."/>
            <person name="Zhang B."/>
            <person name="Ji P."/>
            <person name="Bell-Sakyi L."/>
            <person name="Cui X.M."/>
            <person name="Yuan T.T."/>
            <person name="Jiang B.G."/>
            <person name="Yang W.F."/>
            <person name="Lam T.T."/>
            <person name="Chang Q.C."/>
            <person name="Ding S.J."/>
            <person name="Wang X.J."/>
            <person name="Zhu J.G."/>
            <person name="Ruan X.D."/>
            <person name="Zhao L."/>
            <person name="Wei J.T."/>
            <person name="Ye R.Z."/>
            <person name="Que T.C."/>
            <person name="Du C.H."/>
            <person name="Zhou Y.H."/>
            <person name="Cheng J.X."/>
            <person name="Dai P.F."/>
            <person name="Guo W.B."/>
            <person name="Han X.H."/>
            <person name="Huang E.J."/>
            <person name="Li L.F."/>
            <person name="Wei W."/>
            <person name="Gao Y.C."/>
            <person name="Liu J.Z."/>
            <person name="Shao H.Z."/>
            <person name="Wang X."/>
            <person name="Wang C.C."/>
            <person name="Yang T.C."/>
            <person name="Huo Q.B."/>
            <person name="Li W."/>
            <person name="Chen H.Y."/>
            <person name="Chen S.E."/>
            <person name="Zhou L.G."/>
            <person name="Ni X.B."/>
            <person name="Tian J.H."/>
            <person name="Sheng Y."/>
            <person name="Liu T."/>
            <person name="Pan Y.S."/>
            <person name="Xia L.Y."/>
            <person name="Li J."/>
            <person name="Zhao F."/>
            <person name="Cao W.C."/>
        </authorList>
    </citation>
    <scope>NUCLEOTIDE SEQUENCE [LARGE SCALE GENOMIC DNA]</scope>
    <source>
        <strain evidence="2">HaeL-2018</strain>
    </source>
</reference>
<sequence length="263" mass="29906">MRNRWGGRRSSDSSSSSDVKKEEKWKQRPQGYFYRGLRLPSGRKVDVRYRNFYIRKGRDPKLGKGPLRTHSRLREVRPKTTARTYAYKQRGETDPFTMTLESTWDSPSTTSSTDSLFSASDEPTHGPSDETSAIHVADDDFLHRRASRLNGPAASVRRTQLSHPKTPVRRQKSNKRRFASPAAGQALRHRSGFLPPPRRRSVPGKIEYTVQGEDISPEEYNDQKLWSRAVKAHDLLFAKKKSADTTASPPGVTENGQRKNAKK</sequence>
<dbReference type="Proteomes" id="UP000821853">
    <property type="component" value="Chromosome 2"/>
</dbReference>
<organism evidence="2 3">
    <name type="scientific">Haemaphysalis longicornis</name>
    <name type="common">Bush tick</name>
    <dbReference type="NCBI Taxonomy" id="44386"/>
    <lineage>
        <taxon>Eukaryota</taxon>
        <taxon>Metazoa</taxon>
        <taxon>Ecdysozoa</taxon>
        <taxon>Arthropoda</taxon>
        <taxon>Chelicerata</taxon>
        <taxon>Arachnida</taxon>
        <taxon>Acari</taxon>
        <taxon>Parasitiformes</taxon>
        <taxon>Ixodida</taxon>
        <taxon>Ixodoidea</taxon>
        <taxon>Ixodidae</taxon>
        <taxon>Haemaphysalinae</taxon>
        <taxon>Haemaphysalis</taxon>
    </lineage>
</organism>
<evidence type="ECO:0000313" key="3">
    <source>
        <dbReference type="Proteomes" id="UP000821853"/>
    </source>
</evidence>
<comment type="caution">
    <text evidence="2">The sequence shown here is derived from an EMBL/GenBank/DDBJ whole genome shotgun (WGS) entry which is preliminary data.</text>
</comment>
<dbReference type="AlphaFoldDB" id="A0A9J6FZF5"/>
<feature type="compositionally biased region" description="Basic residues" evidence="1">
    <location>
        <begin position="166"/>
        <end position="178"/>
    </location>
</feature>
<feature type="region of interest" description="Disordered" evidence="1">
    <location>
        <begin position="240"/>
        <end position="263"/>
    </location>
</feature>
<dbReference type="EMBL" id="JABSTR010000004">
    <property type="protein sequence ID" value="KAH9367420.1"/>
    <property type="molecule type" value="Genomic_DNA"/>
</dbReference>
<accession>A0A9J6FZF5</accession>
<dbReference type="VEuPathDB" id="VectorBase:HLOH_056292"/>
<feature type="compositionally biased region" description="Basic residues" evidence="1">
    <location>
        <begin position="187"/>
        <end position="202"/>
    </location>
</feature>
<feature type="region of interest" description="Disordered" evidence="1">
    <location>
        <begin position="57"/>
        <end position="132"/>
    </location>
</feature>
<evidence type="ECO:0000313" key="2">
    <source>
        <dbReference type="EMBL" id="KAH9367420.1"/>
    </source>
</evidence>
<gene>
    <name evidence="2" type="ORF">HPB48_021486</name>
</gene>